<keyword evidence="2" id="KW-0808">Transferase</keyword>
<dbReference type="SUPFAM" id="SSF55729">
    <property type="entry name" value="Acyl-CoA N-acyltransferases (Nat)"/>
    <property type="match status" value="1"/>
</dbReference>
<sequence>MDAIRIVEHEADTIENSAIRELWHSARLPSPSGSCQPKWFIMTTHHNRGVGVIGVERYGSAALLRSLVVAPEFRGQGLGSHLVWHALNHLQAENTRMVCLVTETAEKFFRQWHFTVTSWEKVPESMWSVPYGAKASANGYYSLESNGHVNMNSINWS</sequence>
<evidence type="ECO:0000259" key="1">
    <source>
        <dbReference type="PROSITE" id="PS51186"/>
    </source>
</evidence>
<dbReference type="Gene3D" id="3.40.630.30">
    <property type="match status" value="1"/>
</dbReference>
<dbReference type="InterPro" id="IPR000182">
    <property type="entry name" value="GNAT_dom"/>
</dbReference>
<dbReference type="InterPro" id="IPR016181">
    <property type="entry name" value="Acyl_CoA_acyltransferase"/>
</dbReference>
<dbReference type="PROSITE" id="PS51186">
    <property type="entry name" value="GNAT"/>
    <property type="match status" value="1"/>
</dbReference>
<evidence type="ECO:0000313" key="2">
    <source>
        <dbReference type="EMBL" id="SMC08215.1"/>
    </source>
</evidence>
<gene>
    <name evidence="2" type="ORF">SAMN00768000_3758</name>
</gene>
<protein>
    <submittedName>
        <fullName evidence="2">Acetyltransferase (GNAT) domain-containing protein</fullName>
    </submittedName>
</protein>
<organism evidence="2 3">
    <name type="scientific">Sulfobacillus thermosulfidooxidans (strain DSM 9293 / VKM B-1269 / AT-1)</name>
    <dbReference type="NCBI Taxonomy" id="929705"/>
    <lineage>
        <taxon>Bacteria</taxon>
        <taxon>Bacillati</taxon>
        <taxon>Bacillota</taxon>
        <taxon>Clostridia</taxon>
        <taxon>Eubacteriales</taxon>
        <taxon>Clostridiales Family XVII. Incertae Sedis</taxon>
        <taxon>Sulfobacillus</taxon>
    </lineage>
</organism>
<dbReference type="AlphaFoldDB" id="A0A1W1WPS4"/>
<reference evidence="3" key="1">
    <citation type="submission" date="2017-04" db="EMBL/GenBank/DDBJ databases">
        <authorList>
            <person name="Varghese N."/>
            <person name="Submissions S."/>
        </authorList>
    </citation>
    <scope>NUCLEOTIDE SEQUENCE [LARGE SCALE GENOMIC DNA]</scope>
    <source>
        <strain evidence="3">DSM 9293</strain>
    </source>
</reference>
<evidence type="ECO:0000313" key="3">
    <source>
        <dbReference type="Proteomes" id="UP000192660"/>
    </source>
</evidence>
<dbReference type="CDD" id="cd04301">
    <property type="entry name" value="NAT_SF"/>
    <property type="match status" value="1"/>
</dbReference>
<dbReference type="OrthoDB" id="1821130at2"/>
<dbReference type="GO" id="GO:0016747">
    <property type="term" value="F:acyltransferase activity, transferring groups other than amino-acyl groups"/>
    <property type="evidence" value="ECO:0007669"/>
    <property type="project" value="InterPro"/>
</dbReference>
<dbReference type="Pfam" id="PF13508">
    <property type="entry name" value="Acetyltransf_7"/>
    <property type="match status" value="1"/>
</dbReference>
<feature type="domain" description="N-acetyltransferase" evidence="1">
    <location>
        <begin position="1"/>
        <end position="136"/>
    </location>
</feature>
<dbReference type="EMBL" id="FWWY01000002">
    <property type="protein sequence ID" value="SMC08215.1"/>
    <property type="molecule type" value="Genomic_DNA"/>
</dbReference>
<keyword evidence="3" id="KW-1185">Reference proteome</keyword>
<accession>A0A1W1WPS4</accession>
<dbReference type="Proteomes" id="UP000192660">
    <property type="component" value="Unassembled WGS sequence"/>
</dbReference>
<proteinExistence type="predicted"/>
<name>A0A1W1WPS4_SULTA</name>
<dbReference type="RefSeq" id="WP_084662329.1">
    <property type="nucleotide sequence ID" value="NZ_FWWY01000002.1"/>
</dbReference>